<dbReference type="AlphaFoldDB" id="A0A2P8FC99"/>
<dbReference type="RefSeq" id="WP_106608535.1">
    <property type="nucleotide sequence ID" value="NZ_PYGJ01000006.1"/>
</dbReference>
<comment type="caution">
    <text evidence="1">The sequence shown here is derived from an EMBL/GenBank/DDBJ whole genome shotgun (WGS) entry which is preliminary data.</text>
</comment>
<evidence type="ECO:0000313" key="1">
    <source>
        <dbReference type="EMBL" id="PSL19335.1"/>
    </source>
</evidence>
<dbReference type="InterPro" id="IPR027417">
    <property type="entry name" value="P-loop_NTPase"/>
</dbReference>
<reference evidence="1 2" key="1">
    <citation type="submission" date="2018-03" db="EMBL/GenBank/DDBJ databases">
        <title>Genomic Encyclopedia of Archaeal and Bacterial Type Strains, Phase II (KMG-II): from individual species to whole genera.</title>
        <authorList>
            <person name="Goeker M."/>
        </authorList>
    </citation>
    <scope>NUCLEOTIDE SEQUENCE [LARGE SCALE GENOMIC DNA]</scope>
    <source>
        <strain evidence="1 2">DSM 100673</strain>
    </source>
</reference>
<dbReference type="PIRSF" id="PIRSF037081">
    <property type="entry name" value="P-loop_All4644_prd"/>
    <property type="match status" value="1"/>
</dbReference>
<dbReference type="Pfam" id="PF13671">
    <property type="entry name" value="AAA_33"/>
    <property type="match status" value="1"/>
</dbReference>
<dbReference type="Gene3D" id="3.40.50.300">
    <property type="entry name" value="P-loop containing nucleotide triphosphate hydrolases"/>
    <property type="match status" value="1"/>
</dbReference>
<dbReference type="EMBL" id="PYGJ01000006">
    <property type="protein sequence ID" value="PSL19335.1"/>
    <property type="molecule type" value="Genomic_DNA"/>
</dbReference>
<dbReference type="GO" id="GO:0016301">
    <property type="term" value="F:kinase activity"/>
    <property type="evidence" value="ECO:0007669"/>
    <property type="project" value="UniProtKB-KW"/>
</dbReference>
<dbReference type="SUPFAM" id="SSF52540">
    <property type="entry name" value="P-loop containing nucleoside triphosphate hydrolases"/>
    <property type="match status" value="1"/>
</dbReference>
<dbReference type="OrthoDB" id="531205at2"/>
<name>A0A2P8FC99_9RHOB</name>
<dbReference type="Proteomes" id="UP000240418">
    <property type="component" value="Unassembled WGS sequence"/>
</dbReference>
<protein>
    <submittedName>
        <fullName evidence="1">Putative kinase</fullName>
    </submittedName>
</protein>
<dbReference type="InterPro" id="IPR017101">
    <property type="entry name" value="P-loop_ATP/GTP-bd_All4644_prd"/>
</dbReference>
<evidence type="ECO:0000313" key="2">
    <source>
        <dbReference type="Proteomes" id="UP000240418"/>
    </source>
</evidence>
<accession>A0A2P8FC99</accession>
<organism evidence="1 2">
    <name type="scientific">Shimia abyssi</name>
    <dbReference type="NCBI Taxonomy" id="1662395"/>
    <lineage>
        <taxon>Bacteria</taxon>
        <taxon>Pseudomonadati</taxon>
        <taxon>Pseudomonadota</taxon>
        <taxon>Alphaproteobacteria</taxon>
        <taxon>Rhodobacterales</taxon>
        <taxon>Roseobacteraceae</taxon>
    </lineage>
</organism>
<keyword evidence="1" id="KW-0418">Kinase</keyword>
<keyword evidence="2" id="KW-1185">Reference proteome</keyword>
<gene>
    <name evidence="1" type="ORF">CLV88_10647</name>
</gene>
<sequence>MSSNTPTLHLVCGKIAAGKSTLTKQLGQAPETIVISEDAWLSALYGDQMKTLRDYVLYAAKLRGIMGPHVVSLLTRGLSVVLDFQANTVQARTWMRDLLNQTNADHILHYLDTPDGVCIARMHARNSSGEHPFTVTEAEFHQVNKYFAPPTPQEGFMVKRHVPPETA</sequence>
<proteinExistence type="predicted"/>
<keyword evidence="1" id="KW-0808">Transferase</keyword>